<dbReference type="SMART" id="SM00028">
    <property type="entry name" value="TPR"/>
    <property type="match status" value="3"/>
</dbReference>
<evidence type="ECO:0000313" key="2">
    <source>
        <dbReference type="Proteomes" id="UP000035213"/>
    </source>
</evidence>
<name>A0A0G3M5T4_CHRGL</name>
<protein>
    <submittedName>
        <fullName evidence="1">Uncharacterized protein</fullName>
    </submittedName>
</protein>
<dbReference type="OrthoDB" id="1551390at2"/>
<reference evidence="1 2" key="1">
    <citation type="submission" date="2014-11" db="EMBL/GenBank/DDBJ databases">
        <authorList>
            <person name="Park G.-S."/>
            <person name="Hong S.-J."/>
            <person name="Jung B.K."/>
            <person name="Khan A.R."/>
            <person name="Kwak Y."/>
            <person name="Shin J.-H."/>
        </authorList>
    </citation>
    <scope>NUCLEOTIDE SEQUENCE [LARGE SCALE GENOMIC DNA]</scope>
    <source>
        <strain evidence="1 2">DSM 27622</strain>
    </source>
</reference>
<organism evidence="1 2">
    <name type="scientific">Chryseobacterium gallinarum</name>
    <dbReference type="NCBI Taxonomy" id="1324352"/>
    <lineage>
        <taxon>Bacteria</taxon>
        <taxon>Pseudomonadati</taxon>
        <taxon>Bacteroidota</taxon>
        <taxon>Flavobacteriia</taxon>
        <taxon>Flavobacteriales</taxon>
        <taxon>Weeksellaceae</taxon>
        <taxon>Chryseobacterium group</taxon>
        <taxon>Chryseobacterium</taxon>
    </lineage>
</organism>
<dbReference type="PATRIC" id="fig|1324352.5.peg.3737"/>
<sequence length="138" mass="15904">MELSDEKYETIMESLEKGDSLAERGILKEALKKYMEALDNIPNPKNDYEIALHVYTALGDCYFNLKDFQNSCNNYNEALKCPDGLSHGYVWLGLGESYFELQEIDKAQDALMSAYMLEGKEIFNGEEDKYFDLIKQNI</sequence>
<dbReference type="Proteomes" id="UP000035213">
    <property type="component" value="Chromosome"/>
</dbReference>
<dbReference type="STRING" id="1324352.OK18_17855"/>
<dbReference type="Pfam" id="PF13181">
    <property type="entry name" value="TPR_8"/>
    <property type="match status" value="1"/>
</dbReference>
<dbReference type="Gene3D" id="1.25.40.10">
    <property type="entry name" value="Tetratricopeptide repeat domain"/>
    <property type="match status" value="1"/>
</dbReference>
<dbReference type="Pfam" id="PF13174">
    <property type="entry name" value="TPR_6"/>
    <property type="match status" value="1"/>
</dbReference>
<dbReference type="RefSeq" id="WP_053328889.1">
    <property type="nucleotide sequence ID" value="NZ_CP009928.1"/>
</dbReference>
<dbReference type="InterPro" id="IPR011990">
    <property type="entry name" value="TPR-like_helical_dom_sf"/>
</dbReference>
<evidence type="ECO:0000313" key="1">
    <source>
        <dbReference type="EMBL" id="AKK74219.1"/>
    </source>
</evidence>
<dbReference type="AlphaFoldDB" id="A0A0G3M5T4"/>
<dbReference type="EMBL" id="CP009928">
    <property type="protein sequence ID" value="AKK74219.1"/>
    <property type="molecule type" value="Genomic_DNA"/>
</dbReference>
<dbReference type="SUPFAM" id="SSF48452">
    <property type="entry name" value="TPR-like"/>
    <property type="match status" value="1"/>
</dbReference>
<proteinExistence type="predicted"/>
<gene>
    <name evidence="1" type="ORF">OK18_17855</name>
</gene>
<accession>A0A0G3M5T4</accession>
<dbReference type="KEGG" id="cgn:OK18_17855"/>
<dbReference type="InterPro" id="IPR019734">
    <property type="entry name" value="TPR_rpt"/>
</dbReference>